<keyword evidence="1" id="KW-0472">Membrane</keyword>
<keyword evidence="1" id="KW-0812">Transmembrane</keyword>
<evidence type="ECO:0000313" key="3">
    <source>
        <dbReference type="Proteomes" id="UP000194127"/>
    </source>
</evidence>
<accession>A0A1X6MIG0</accession>
<proteinExistence type="predicted"/>
<gene>
    <name evidence="2" type="ORF">POSPLADRAFT_1160737</name>
</gene>
<keyword evidence="3" id="KW-1185">Reference proteome</keyword>
<evidence type="ECO:0000256" key="1">
    <source>
        <dbReference type="SAM" id="Phobius"/>
    </source>
</evidence>
<keyword evidence="1" id="KW-1133">Transmembrane helix</keyword>
<dbReference type="RefSeq" id="XP_024332998.1">
    <property type="nucleotide sequence ID" value="XM_024487588.1"/>
</dbReference>
<organism evidence="2 3">
    <name type="scientific">Postia placenta MAD-698-R-SB12</name>
    <dbReference type="NCBI Taxonomy" id="670580"/>
    <lineage>
        <taxon>Eukaryota</taxon>
        <taxon>Fungi</taxon>
        <taxon>Dikarya</taxon>
        <taxon>Basidiomycota</taxon>
        <taxon>Agaricomycotina</taxon>
        <taxon>Agaricomycetes</taxon>
        <taxon>Polyporales</taxon>
        <taxon>Adustoporiaceae</taxon>
        <taxon>Rhodonia</taxon>
    </lineage>
</organism>
<reference evidence="2 3" key="1">
    <citation type="submission" date="2017-04" db="EMBL/GenBank/DDBJ databases">
        <title>Genome Sequence of the Model Brown-Rot Fungus Postia placenta SB12.</title>
        <authorList>
            <consortium name="DOE Joint Genome Institute"/>
            <person name="Gaskell J."/>
            <person name="Kersten P."/>
            <person name="Larrondo L.F."/>
            <person name="Canessa P."/>
            <person name="Martinez D."/>
            <person name="Hibbett D."/>
            <person name="Schmoll M."/>
            <person name="Kubicek C.P."/>
            <person name="Martinez A.T."/>
            <person name="Yadav J."/>
            <person name="Master E."/>
            <person name="Magnuson J.K."/>
            <person name="James T."/>
            <person name="Yaver D."/>
            <person name="Berka R."/>
            <person name="Labutti K."/>
            <person name="Lipzen A."/>
            <person name="Aerts A."/>
            <person name="Barry K."/>
            <person name="Henrissat B."/>
            <person name="Blanchette R."/>
            <person name="Grigoriev I."/>
            <person name="Cullen D."/>
        </authorList>
    </citation>
    <scope>NUCLEOTIDE SEQUENCE [LARGE SCALE GENOMIC DNA]</scope>
    <source>
        <strain evidence="2 3">MAD-698-R-SB12</strain>
    </source>
</reference>
<protein>
    <submittedName>
        <fullName evidence="2">Uncharacterized protein</fullName>
    </submittedName>
</protein>
<evidence type="ECO:0000313" key="2">
    <source>
        <dbReference type="EMBL" id="OSX56204.1"/>
    </source>
</evidence>
<feature type="transmembrane region" description="Helical" evidence="1">
    <location>
        <begin position="294"/>
        <end position="312"/>
    </location>
</feature>
<sequence>MAEGASRLERFDETIDLESFTHEGHGNESPQLCVAGGACCMHDSIDREPLNAAQALLCIIQSQAAPHSFHHLSTKCQECCRSNKLMKTGEWKSLQLPKLVGLTSMPWCSFQIDCIDYACVALLAYYVVLNLPHDVRHLWGRRSIATLLSVINWLAITASIITYMPFPNNTTQVWIVHLPSHSHSVLEVVAALRVHAYMEYNKVFAANAGVFQWELTQETWLFVPQHGCTGSASVSQATTYALVIITRGSVVVSDILVVAATWYYISHTSSIREQLVCGVWAARPNLTTVMFRDGTLYFMLSSILVSHFLICIREAAERSIVDSQNDSGTHRWLSSIEFAADIVNPSAGDSDADAFFDLEDDVDSRSEDSTVNGINDEIELHEYATANCSVDAFMS</sequence>
<dbReference type="EMBL" id="KZ110615">
    <property type="protein sequence ID" value="OSX56204.1"/>
    <property type="molecule type" value="Genomic_DNA"/>
</dbReference>
<dbReference type="AlphaFoldDB" id="A0A1X6MIG0"/>
<feature type="transmembrane region" description="Helical" evidence="1">
    <location>
        <begin position="144"/>
        <end position="166"/>
    </location>
</feature>
<feature type="transmembrane region" description="Helical" evidence="1">
    <location>
        <begin position="115"/>
        <end position="132"/>
    </location>
</feature>
<dbReference type="OrthoDB" id="2745317at2759"/>
<dbReference type="GeneID" id="36332537"/>
<dbReference type="Proteomes" id="UP000194127">
    <property type="component" value="Unassembled WGS sequence"/>
</dbReference>
<name>A0A1X6MIG0_9APHY</name>
<feature type="transmembrane region" description="Helical" evidence="1">
    <location>
        <begin position="240"/>
        <end position="265"/>
    </location>
</feature>